<proteinExistence type="predicted"/>
<protein>
    <submittedName>
        <fullName evidence="1">Uncharacterized protein</fullName>
    </submittedName>
</protein>
<sequence length="354" mass="39168">MAAKDLTTEDGVLSWLQSSTFPQGKKVTKVKRLTEGASGFVYRAFLEDASQPSVIVKHVESYAARAQNWKLDQNRITFEFEAMKYLSQPEMQPDKFVRSPELLFFDSSDFVLIMEDAGNLPSLKGWLRSGVSIEHTARIGQALGRFLARVHNTTAGAEEILSHFNGNTTAKYLSGNLYFGTLPTAAEKFGYTDTYFREAARVGQQEVDESNEVLTLGDFWTGNVLVNATSPEDLHLYVVDLELAKPGTAAFDIGQMAAEMYCLAAFRDQDLGSSLLNEFLRSYKENRQGSVDAAKVAIRIGVHLFVIMPKAWSNEASEERIKQVLSIGADLIRMGCARDEAGLLRSIVGPLVVT</sequence>
<name>A0ACC3N7B0_9PEZI</name>
<gene>
    <name evidence="1" type="ORF">LTR37_009522</name>
</gene>
<dbReference type="Proteomes" id="UP001281147">
    <property type="component" value="Unassembled WGS sequence"/>
</dbReference>
<evidence type="ECO:0000313" key="2">
    <source>
        <dbReference type="Proteomes" id="UP001281147"/>
    </source>
</evidence>
<accession>A0ACC3N7B0</accession>
<reference evidence="1" key="1">
    <citation type="submission" date="2023-07" db="EMBL/GenBank/DDBJ databases">
        <title>Black Yeasts Isolated from many extreme environments.</title>
        <authorList>
            <person name="Coleine C."/>
            <person name="Stajich J.E."/>
            <person name="Selbmann L."/>
        </authorList>
    </citation>
    <scope>NUCLEOTIDE SEQUENCE</scope>
    <source>
        <strain evidence="1">CCFEE 5714</strain>
    </source>
</reference>
<comment type="caution">
    <text evidence="1">The sequence shown here is derived from an EMBL/GenBank/DDBJ whole genome shotgun (WGS) entry which is preliminary data.</text>
</comment>
<organism evidence="1 2">
    <name type="scientific">Vermiconidia calcicola</name>
    <dbReference type="NCBI Taxonomy" id="1690605"/>
    <lineage>
        <taxon>Eukaryota</taxon>
        <taxon>Fungi</taxon>
        <taxon>Dikarya</taxon>
        <taxon>Ascomycota</taxon>
        <taxon>Pezizomycotina</taxon>
        <taxon>Dothideomycetes</taxon>
        <taxon>Dothideomycetidae</taxon>
        <taxon>Mycosphaerellales</taxon>
        <taxon>Extremaceae</taxon>
        <taxon>Vermiconidia</taxon>
    </lineage>
</organism>
<evidence type="ECO:0000313" key="1">
    <source>
        <dbReference type="EMBL" id="KAK3711531.1"/>
    </source>
</evidence>
<keyword evidence="2" id="KW-1185">Reference proteome</keyword>
<dbReference type="EMBL" id="JAUTXU010000075">
    <property type="protein sequence ID" value="KAK3711531.1"/>
    <property type="molecule type" value="Genomic_DNA"/>
</dbReference>